<dbReference type="Proteomes" id="UP001204798">
    <property type="component" value="Unassembled WGS sequence"/>
</dbReference>
<name>A0ABT2ETG4_9BACT</name>
<keyword evidence="1" id="KW-1133">Transmembrane helix</keyword>
<keyword evidence="3" id="KW-1185">Reference proteome</keyword>
<proteinExistence type="predicted"/>
<dbReference type="EMBL" id="JANUCP010000011">
    <property type="protein sequence ID" value="MCS3921246.1"/>
    <property type="molecule type" value="Genomic_DNA"/>
</dbReference>
<evidence type="ECO:0000256" key="1">
    <source>
        <dbReference type="SAM" id="Phobius"/>
    </source>
</evidence>
<evidence type="ECO:0000313" key="2">
    <source>
        <dbReference type="EMBL" id="MCS3921246.1"/>
    </source>
</evidence>
<protein>
    <submittedName>
        <fullName evidence="2">Heme/copper-type cytochrome/quinol oxidase subunit 2</fullName>
    </submittedName>
</protein>
<dbReference type="RefSeq" id="WP_259102238.1">
    <property type="nucleotide sequence ID" value="NZ_CP130454.1"/>
</dbReference>
<gene>
    <name evidence="2" type="ORF">M2350_003692</name>
</gene>
<accession>A0ABT2ETG4</accession>
<organism evidence="2 3">
    <name type="scientific">Candidatus Fervidibacter sacchari</name>
    <dbReference type="NCBI Taxonomy" id="1448929"/>
    <lineage>
        <taxon>Bacteria</taxon>
        <taxon>Candidatus Fervidibacterota</taxon>
        <taxon>Candidatus Fervidibacter</taxon>
    </lineage>
</organism>
<evidence type="ECO:0000313" key="3">
    <source>
        <dbReference type="Proteomes" id="UP001204798"/>
    </source>
</evidence>
<feature type="transmembrane region" description="Helical" evidence="1">
    <location>
        <begin position="7"/>
        <end position="28"/>
    </location>
</feature>
<comment type="caution">
    <text evidence="2">The sequence shown here is derived from an EMBL/GenBank/DDBJ whole genome shotgun (WGS) entry which is preliminary data.</text>
</comment>
<keyword evidence="1" id="KW-0812">Transmembrane</keyword>
<sequence>MRREVPTWVVAVVIVIVLAIVGFAYWYFGRPKAPVEEQELPATHQPAPQPAEPTFP</sequence>
<reference evidence="2 3" key="1">
    <citation type="submission" date="2022-08" db="EMBL/GenBank/DDBJ databases">
        <title>Bacterial and archaeal communities from various locations to study Microbial Dark Matter (Phase II).</title>
        <authorList>
            <person name="Stepanauskas R."/>
        </authorList>
    </citation>
    <scope>NUCLEOTIDE SEQUENCE [LARGE SCALE GENOMIC DNA]</scope>
    <source>
        <strain evidence="2 3">PD1</strain>
    </source>
</reference>
<keyword evidence="1" id="KW-0472">Membrane</keyword>